<organism evidence="3 4">
    <name type="scientific">Maribacter spongiicola</name>
    <dbReference type="NCBI Taxonomy" id="1206753"/>
    <lineage>
        <taxon>Bacteria</taxon>
        <taxon>Pseudomonadati</taxon>
        <taxon>Bacteroidota</taxon>
        <taxon>Flavobacteriia</taxon>
        <taxon>Flavobacteriales</taxon>
        <taxon>Flavobacteriaceae</taxon>
        <taxon>Maribacter</taxon>
    </lineage>
</organism>
<sequence length="238" mass="26874">MILKKIFLLVCFLTVSITIISCSDDNEDVIIEGLTEQTEEEEEVIVEEETQSEEEAEEEAEEETEEEVEEEVVAEETEEQAEELSSYVLYENVEFIVDTDGLDTKRFFSTSTGNLYTYNEIDAEIAPTIDLAWYDMSPSNSGFLFWMSPDDLFQDEQIEGGTTTKMENTADQMTVEEFDAIADESSLIDLVIENEDEAMGPQDYPTIVLFENAAGHKGAIKMKSNDGQIMIVDIKVAR</sequence>
<evidence type="ECO:0000313" key="4">
    <source>
        <dbReference type="Proteomes" id="UP000294749"/>
    </source>
</evidence>
<accession>A0A4R7K5R6</accession>
<dbReference type="EMBL" id="SOAY01000011">
    <property type="protein sequence ID" value="TDT45577.1"/>
    <property type="molecule type" value="Genomic_DNA"/>
</dbReference>
<protein>
    <submittedName>
        <fullName evidence="3">Uncharacterized protein</fullName>
    </submittedName>
</protein>
<dbReference type="OrthoDB" id="1163283at2"/>
<evidence type="ECO:0000256" key="2">
    <source>
        <dbReference type="SAM" id="SignalP"/>
    </source>
</evidence>
<dbReference type="PROSITE" id="PS51257">
    <property type="entry name" value="PROKAR_LIPOPROTEIN"/>
    <property type="match status" value="1"/>
</dbReference>
<dbReference type="Proteomes" id="UP000294749">
    <property type="component" value="Unassembled WGS sequence"/>
</dbReference>
<keyword evidence="4" id="KW-1185">Reference proteome</keyword>
<dbReference type="AlphaFoldDB" id="A0A4R7K5R6"/>
<feature type="signal peptide" evidence="2">
    <location>
        <begin position="1"/>
        <end position="23"/>
    </location>
</feature>
<gene>
    <name evidence="3" type="ORF">CLV90_2667</name>
</gene>
<feature type="region of interest" description="Disordered" evidence="1">
    <location>
        <begin position="36"/>
        <end position="81"/>
    </location>
</feature>
<name>A0A4R7K5R6_9FLAO</name>
<keyword evidence="2" id="KW-0732">Signal</keyword>
<feature type="compositionally biased region" description="Acidic residues" evidence="1">
    <location>
        <begin position="37"/>
        <end position="81"/>
    </location>
</feature>
<reference evidence="3 4" key="1">
    <citation type="submission" date="2019-03" db="EMBL/GenBank/DDBJ databases">
        <title>Genomic Encyclopedia of Archaeal and Bacterial Type Strains, Phase II (KMG-II): from individual species to whole genera.</title>
        <authorList>
            <person name="Goeker M."/>
        </authorList>
    </citation>
    <scope>NUCLEOTIDE SEQUENCE [LARGE SCALE GENOMIC DNA]</scope>
    <source>
        <strain evidence="3 4">DSM 25233</strain>
    </source>
</reference>
<feature type="chain" id="PRO_5020572993" evidence="2">
    <location>
        <begin position="24"/>
        <end position="238"/>
    </location>
</feature>
<evidence type="ECO:0000313" key="3">
    <source>
        <dbReference type="EMBL" id="TDT45577.1"/>
    </source>
</evidence>
<proteinExistence type="predicted"/>
<dbReference type="RefSeq" id="WP_133687895.1">
    <property type="nucleotide sequence ID" value="NZ_SOAY01000011.1"/>
</dbReference>
<comment type="caution">
    <text evidence="3">The sequence shown here is derived from an EMBL/GenBank/DDBJ whole genome shotgun (WGS) entry which is preliminary data.</text>
</comment>
<evidence type="ECO:0000256" key="1">
    <source>
        <dbReference type="SAM" id="MobiDB-lite"/>
    </source>
</evidence>